<gene>
    <name evidence="1" type="ORF">PEDI_05930</name>
</gene>
<name>A0AAN5AK26_9BACT</name>
<dbReference type="Proteomes" id="UP001310022">
    <property type="component" value="Unassembled WGS sequence"/>
</dbReference>
<proteinExistence type="predicted"/>
<comment type="caution">
    <text evidence="1">The sequence shown here is derived from an EMBL/GenBank/DDBJ whole genome shotgun (WGS) entry which is preliminary data.</text>
</comment>
<sequence length="34" mass="3933">MILMIYFDSQIAFLNPDPQADIPSILLFNQSDNF</sequence>
<evidence type="ECO:0000313" key="2">
    <source>
        <dbReference type="Proteomes" id="UP001310022"/>
    </source>
</evidence>
<reference evidence="1 2" key="1">
    <citation type="submission" date="2021-12" db="EMBL/GenBank/DDBJ databases">
        <title>Genome sequencing of bacteria with rrn-lacking chromosome and rrn-plasmid.</title>
        <authorList>
            <person name="Anda M."/>
            <person name="Iwasaki W."/>
        </authorList>
    </citation>
    <scope>NUCLEOTIDE SEQUENCE [LARGE SCALE GENOMIC DNA]</scope>
    <source>
        <strain evidence="1 2">NBRC 15940</strain>
    </source>
</reference>
<protein>
    <submittedName>
        <fullName evidence="1">Uncharacterized protein</fullName>
    </submittedName>
</protein>
<keyword evidence="2" id="KW-1185">Reference proteome</keyword>
<organism evidence="1 2">
    <name type="scientific">Persicobacter diffluens</name>
    <dbReference type="NCBI Taxonomy" id="981"/>
    <lineage>
        <taxon>Bacteria</taxon>
        <taxon>Pseudomonadati</taxon>
        <taxon>Bacteroidota</taxon>
        <taxon>Cytophagia</taxon>
        <taxon>Cytophagales</taxon>
        <taxon>Persicobacteraceae</taxon>
        <taxon>Persicobacter</taxon>
    </lineage>
</organism>
<accession>A0AAN5AK26</accession>
<dbReference type="AlphaFoldDB" id="A0AAN5AK26"/>
<evidence type="ECO:0000313" key="1">
    <source>
        <dbReference type="EMBL" id="GJM60041.1"/>
    </source>
</evidence>
<dbReference type="EMBL" id="BQKE01000001">
    <property type="protein sequence ID" value="GJM60041.1"/>
    <property type="molecule type" value="Genomic_DNA"/>
</dbReference>